<dbReference type="RefSeq" id="WP_386187214.1">
    <property type="nucleotide sequence ID" value="NZ_JBHSBC010000001.1"/>
</dbReference>
<gene>
    <name evidence="1" type="ORF">ACFOYY_01990</name>
</gene>
<evidence type="ECO:0000313" key="2">
    <source>
        <dbReference type="Proteomes" id="UP001595698"/>
    </source>
</evidence>
<accession>A0ABV8EU44</accession>
<protein>
    <submittedName>
        <fullName evidence="1">Uncharacterized protein</fullName>
    </submittedName>
</protein>
<sequence>MDCLEILIGRAERLDRVLIRVPGRAFPGHDVARAALLGSR</sequence>
<dbReference type="EMBL" id="JBHSBC010000001">
    <property type="protein sequence ID" value="MFC3978873.1"/>
    <property type="molecule type" value="Genomic_DNA"/>
</dbReference>
<comment type="caution">
    <text evidence="1">The sequence shown here is derived from an EMBL/GenBank/DDBJ whole genome shotgun (WGS) entry which is preliminary data.</text>
</comment>
<keyword evidence="2" id="KW-1185">Reference proteome</keyword>
<name>A0ABV8EU44_9ACTN</name>
<dbReference type="Proteomes" id="UP001595698">
    <property type="component" value="Unassembled WGS sequence"/>
</dbReference>
<evidence type="ECO:0000313" key="1">
    <source>
        <dbReference type="EMBL" id="MFC3978873.1"/>
    </source>
</evidence>
<organism evidence="1 2">
    <name type="scientific">Streptosporangium jomthongense</name>
    <dbReference type="NCBI Taxonomy" id="1193683"/>
    <lineage>
        <taxon>Bacteria</taxon>
        <taxon>Bacillati</taxon>
        <taxon>Actinomycetota</taxon>
        <taxon>Actinomycetes</taxon>
        <taxon>Streptosporangiales</taxon>
        <taxon>Streptosporangiaceae</taxon>
        <taxon>Streptosporangium</taxon>
    </lineage>
</organism>
<reference evidence="2" key="1">
    <citation type="journal article" date="2019" name="Int. J. Syst. Evol. Microbiol.">
        <title>The Global Catalogue of Microorganisms (GCM) 10K type strain sequencing project: providing services to taxonomists for standard genome sequencing and annotation.</title>
        <authorList>
            <consortium name="The Broad Institute Genomics Platform"/>
            <consortium name="The Broad Institute Genome Sequencing Center for Infectious Disease"/>
            <person name="Wu L."/>
            <person name="Ma J."/>
        </authorList>
    </citation>
    <scope>NUCLEOTIDE SEQUENCE [LARGE SCALE GENOMIC DNA]</scope>
    <source>
        <strain evidence="2">TBRC 7912</strain>
    </source>
</reference>
<proteinExistence type="predicted"/>